<dbReference type="Proteomes" id="UP000005239">
    <property type="component" value="Unassembled WGS sequence"/>
</dbReference>
<protein>
    <submittedName>
        <fullName evidence="2">Uncharacterized protein</fullName>
    </submittedName>
</protein>
<sequence>HGPVRSSLRYRHPARHQDRLQRPLRRQAHLPHQGDQLVRSPYRMGFQDHQHEETRRRPRRRSARPQGECPHRRLLRRLRLRTGGHEQRSCDDRMDQHPRWSREAVPPRVVPGRRHGPQKEPGPLGDTHKL</sequence>
<dbReference type="EnsemblMetazoa" id="PPA43234.1">
    <property type="protein sequence ID" value="PPA43234.1"/>
    <property type="gene ID" value="WBGene00281603"/>
</dbReference>
<dbReference type="AlphaFoldDB" id="A0A2A6CDW2"/>
<reference evidence="3" key="1">
    <citation type="journal article" date="2008" name="Nat. Genet.">
        <title>The Pristionchus pacificus genome provides a unique perspective on nematode lifestyle and parasitism.</title>
        <authorList>
            <person name="Dieterich C."/>
            <person name="Clifton S.W."/>
            <person name="Schuster L.N."/>
            <person name="Chinwalla A."/>
            <person name="Delehaunty K."/>
            <person name="Dinkelacker I."/>
            <person name="Fulton L."/>
            <person name="Fulton R."/>
            <person name="Godfrey J."/>
            <person name="Minx P."/>
            <person name="Mitreva M."/>
            <person name="Roeseler W."/>
            <person name="Tian H."/>
            <person name="Witte H."/>
            <person name="Yang S.P."/>
            <person name="Wilson R.K."/>
            <person name="Sommer R.J."/>
        </authorList>
    </citation>
    <scope>NUCLEOTIDE SEQUENCE [LARGE SCALE GENOMIC DNA]</scope>
    <source>
        <strain evidence="3">PS312</strain>
    </source>
</reference>
<reference evidence="2" key="2">
    <citation type="submission" date="2022-06" db="UniProtKB">
        <authorList>
            <consortium name="EnsemblMetazoa"/>
        </authorList>
    </citation>
    <scope>IDENTIFICATION</scope>
    <source>
        <strain evidence="2">PS312</strain>
    </source>
</reference>
<evidence type="ECO:0000313" key="3">
    <source>
        <dbReference type="Proteomes" id="UP000005239"/>
    </source>
</evidence>
<keyword evidence="3" id="KW-1185">Reference proteome</keyword>
<feature type="compositionally biased region" description="Basic residues" evidence="1">
    <location>
        <begin position="72"/>
        <end position="82"/>
    </location>
</feature>
<accession>A0A8R1UZY8</accession>
<evidence type="ECO:0000256" key="1">
    <source>
        <dbReference type="SAM" id="MobiDB-lite"/>
    </source>
</evidence>
<feature type="region of interest" description="Disordered" evidence="1">
    <location>
        <begin position="1"/>
        <end position="130"/>
    </location>
</feature>
<gene>
    <name evidence="2" type="primary">WBGene00281603</name>
</gene>
<name>A0A2A6CDW2_PRIPA</name>
<accession>A0A2A6CDW2</accession>
<feature type="compositionally biased region" description="Basic and acidic residues" evidence="1">
    <location>
        <begin position="83"/>
        <end position="102"/>
    </location>
</feature>
<evidence type="ECO:0000313" key="2">
    <source>
        <dbReference type="EnsemblMetazoa" id="PPA43234.1"/>
    </source>
</evidence>
<organism evidence="2 3">
    <name type="scientific">Pristionchus pacificus</name>
    <name type="common">Parasitic nematode worm</name>
    <dbReference type="NCBI Taxonomy" id="54126"/>
    <lineage>
        <taxon>Eukaryota</taxon>
        <taxon>Metazoa</taxon>
        <taxon>Ecdysozoa</taxon>
        <taxon>Nematoda</taxon>
        <taxon>Chromadorea</taxon>
        <taxon>Rhabditida</taxon>
        <taxon>Rhabditina</taxon>
        <taxon>Diplogasteromorpha</taxon>
        <taxon>Diplogasteroidea</taxon>
        <taxon>Neodiplogasteridae</taxon>
        <taxon>Pristionchus</taxon>
    </lineage>
</organism>
<feature type="compositionally biased region" description="Basic and acidic residues" evidence="1">
    <location>
        <begin position="46"/>
        <end position="55"/>
    </location>
</feature>
<proteinExistence type="predicted"/>